<gene>
    <name evidence="2" type="ORF">KWG56_16610</name>
</gene>
<keyword evidence="3" id="KW-1185">Reference proteome</keyword>
<sequence>MTRQTHSRSPAETYCLGLAAISHLSARACPIADLALKLQPGASVDRIDGWEADAEGRPVLKVRVRARPVDGEANEAVTRFLAKALGVSRSAVSVKRGGQSRLKMISIDGLDENILRERIEALISGR</sequence>
<dbReference type="SMART" id="SM01152">
    <property type="entry name" value="DUF167"/>
    <property type="match status" value="1"/>
</dbReference>
<dbReference type="Proteomes" id="UP000824334">
    <property type="component" value="Chromosome"/>
</dbReference>
<dbReference type="PANTHER" id="PTHR13420">
    <property type="entry name" value="UPF0235 PROTEIN C15ORF40"/>
    <property type="match status" value="1"/>
</dbReference>
<dbReference type="EMBL" id="CP080034">
    <property type="protein sequence ID" value="QYC10159.1"/>
    <property type="molecule type" value="Genomic_DNA"/>
</dbReference>
<evidence type="ECO:0000313" key="3">
    <source>
        <dbReference type="Proteomes" id="UP000824334"/>
    </source>
</evidence>
<proteinExistence type="inferred from homology"/>
<dbReference type="PANTHER" id="PTHR13420:SF7">
    <property type="entry name" value="UPF0235 PROTEIN C15ORF40"/>
    <property type="match status" value="1"/>
</dbReference>
<accession>A0ABX8TGS0</accession>
<name>A0ABX8TGS0_9CAUL</name>
<dbReference type="RefSeq" id="WP_219352993.1">
    <property type="nucleotide sequence ID" value="NZ_CP080034.1"/>
</dbReference>
<protein>
    <recommendedName>
        <fullName evidence="1">UPF0235 protein KWG56_16610</fullName>
    </recommendedName>
</protein>
<dbReference type="InterPro" id="IPR003746">
    <property type="entry name" value="DUF167"/>
</dbReference>
<reference evidence="2 3" key="1">
    <citation type="submission" date="2021-07" db="EMBL/GenBank/DDBJ databases">
        <title>Isolation and characterization of bacteria from a gold mining with a capacity of golden bioaccumulation.</title>
        <authorList>
            <person name="Yang X.J."/>
        </authorList>
    </citation>
    <scope>NUCLEOTIDE SEQUENCE [LARGE SCALE GENOMIC DNA]</scope>
    <source>
        <strain evidence="2 3">Au29</strain>
    </source>
</reference>
<dbReference type="GeneID" id="94376914"/>
<comment type="similarity">
    <text evidence="1">Belongs to the UPF0235 family.</text>
</comment>
<evidence type="ECO:0000256" key="1">
    <source>
        <dbReference type="HAMAP-Rule" id="MF_00634"/>
    </source>
</evidence>
<dbReference type="Pfam" id="PF02594">
    <property type="entry name" value="DUF167"/>
    <property type="match status" value="1"/>
</dbReference>
<dbReference type="NCBIfam" id="TIGR00251">
    <property type="entry name" value="DUF167 family protein"/>
    <property type="match status" value="1"/>
</dbReference>
<evidence type="ECO:0000313" key="2">
    <source>
        <dbReference type="EMBL" id="QYC10159.1"/>
    </source>
</evidence>
<organism evidence="2 3">
    <name type="scientific">Brevundimonas nasdae</name>
    <dbReference type="NCBI Taxonomy" id="172043"/>
    <lineage>
        <taxon>Bacteria</taxon>
        <taxon>Pseudomonadati</taxon>
        <taxon>Pseudomonadota</taxon>
        <taxon>Alphaproteobacteria</taxon>
        <taxon>Caulobacterales</taxon>
        <taxon>Caulobacteraceae</taxon>
        <taxon>Brevundimonas</taxon>
    </lineage>
</organism>
<dbReference type="HAMAP" id="MF_00634">
    <property type="entry name" value="UPF0235"/>
    <property type="match status" value="1"/>
</dbReference>